<keyword evidence="3" id="KW-1185">Reference proteome</keyword>
<feature type="compositionally biased region" description="Polar residues" evidence="1">
    <location>
        <begin position="17"/>
        <end position="28"/>
    </location>
</feature>
<organism evidence="2 3">
    <name type="scientific">Flavihumibacter stibioxidans</name>
    <dbReference type="NCBI Taxonomy" id="1834163"/>
    <lineage>
        <taxon>Bacteria</taxon>
        <taxon>Pseudomonadati</taxon>
        <taxon>Bacteroidota</taxon>
        <taxon>Chitinophagia</taxon>
        <taxon>Chitinophagales</taxon>
        <taxon>Chitinophagaceae</taxon>
        <taxon>Flavihumibacter</taxon>
    </lineage>
</organism>
<dbReference type="Gene3D" id="2.20.110.10">
    <property type="entry name" value="Histone H3 K4-specific methyltransferase SET7/9 N-terminal domain"/>
    <property type="match status" value="1"/>
</dbReference>
<proteinExistence type="predicted"/>
<dbReference type="Pfam" id="PF07661">
    <property type="entry name" value="MORN_2"/>
    <property type="match status" value="1"/>
</dbReference>
<dbReference type="SUPFAM" id="SSF82185">
    <property type="entry name" value="Histone H3 K4-specific methyltransferase SET7/9 N-terminal domain"/>
    <property type="match status" value="1"/>
</dbReference>
<evidence type="ECO:0008006" key="4">
    <source>
        <dbReference type="Google" id="ProtNLM"/>
    </source>
</evidence>
<dbReference type="Gene3D" id="3.90.930.1">
    <property type="match status" value="1"/>
</dbReference>
<dbReference type="Proteomes" id="UP000765802">
    <property type="component" value="Unassembled WGS sequence"/>
</dbReference>
<evidence type="ECO:0000313" key="2">
    <source>
        <dbReference type="EMBL" id="MBC6490224.1"/>
    </source>
</evidence>
<protein>
    <recommendedName>
        <fullName evidence="4">MORN repeat variant</fullName>
    </recommendedName>
</protein>
<dbReference type="InterPro" id="IPR011652">
    <property type="entry name" value="MORN_2"/>
</dbReference>
<evidence type="ECO:0000256" key="1">
    <source>
        <dbReference type="SAM" id="MobiDB-lite"/>
    </source>
</evidence>
<comment type="caution">
    <text evidence="2">The sequence shown here is derived from an EMBL/GenBank/DDBJ whole genome shotgun (WGS) entry which is preliminary data.</text>
</comment>
<evidence type="ECO:0000313" key="3">
    <source>
        <dbReference type="Proteomes" id="UP000765802"/>
    </source>
</evidence>
<reference evidence="2 3" key="1">
    <citation type="submission" date="2016-07" db="EMBL/GenBank/DDBJ databases">
        <title>Genome analysis of Flavihumibacter stibioxidans YS-17.</title>
        <authorList>
            <person name="Shi K."/>
            <person name="Han Y."/>
            <person name="Wang G."/>
        </authorList>
    </citation>
    <scope>NUCLEOTIDE SEQUENCE [LARGE SCALE GENOMIC DNA]</scope>
    <source>
        <strain evidence="2 3">YS-17</strain>
    </source>
</reference>
<accession>A0ABR7M6R9</accession>
<dbReference type="EMBL" id="MBUA01000001">
    <property type="protein sequence ID" value="MBC6490224.1"/>
    <property type="molecule type" value="Genomic_DNA"/>
</dbReference>
<sequence>MVLVFSSASLNTYAQSNFRESSETNPVSASEPGQVKEPAIKSMGPAANNDPLYTAGYKNQRPHGNYQSWYLSRQPRENGRFHKGIPDGEWKGWYSNGQPRFIRTYSADKLARIKDETRRHPRHIFTPLAMEAKTNPGKLSKATAAVQSFADLYGKKPENLSPIQEDSDLVASNQFNEMAGDDAYRAPFNECLHHGLYVNYYPNGATKDSGYYRNGLREGHWEEWLSNGTVRASGAYLHGRRTQTWSYYDSSGRLRSLAIYNGKGELQEQKFYE</sequence>
<gene>
    <name evidence="2" type="ORF">BC349_04565</name>
</gene>
<feature type="region of interest" description="Disordered" evidence="1">
    <location>
        <begin position="17"/>
        <end position="56"/>
    </location>
</feature>
<name>A0ABR7M6R9_9BACT</name>